<reference evidence="2" key="1">
    <citation type="submission" date="2022-07" db="EMBL/GenBank/DDBJ databases">
        <authorList>
            <person name="Li W.-J."/>
            <person name="Deng Q.-Q."/>
        </authorList>
    </citation>
    <scope>NUCLEOTIDE SEQUENCE</scope>
    <source>
        <strain evidence="2">SYSU M60031</strain>
    </source>
</reference>
<dbReference type="EMBL" id="JANCLT010000003">
    <property type="protein sequence ID" value="MCP8968503.1"/>
    <property type="molecule type" value="Genomic_DNA"/>
</dbReference>
<dbReference type="PANTHER" id="PTHR40278:SF1">
    <property type="entry name" value="DNA UTILIZATION PROTEIN HOFN"/>
    <property type="match status" value="1"/>
</dbReference>
<name>A0AA42BSJ5_9BACI</name>
<dbReference type="AlphaFoldDB" id="A0AA42BSJ5"/>
<dbReference type="RefSeq" id="WP_254758412.1">
    <property type="nucleotide sequence ID" value="NZ_JANCLT010000003.1"/>
</dbReference>
<evidence type="ECO:0000256" key="1">
    <source>
        <dbReference type="SAM" id="Phobius"/>
    </source>
</evidence>
<dbReference type="PANTHER" id="PTHR40278">
    <property type="entry name" value="DNA UTILIZATION PROTEIN HOFN"/>
    <property type="match status" value="1"/>
</dbReference>
<evidence type="ECO:0000313" key="3">
    <source>
        <dbReference type="Proteomes" id="UP001156102"/>
    </source>
</evidence>
<feature type="transmembrane region" description="Helical" evidence="1">
    <location>
        <begin position="21"/>
        <end position="40"/>
    </location>
</feature>
<evidence type="ECO:0000313" key="2">
    <source>
        <dbReference type="EMBL" id="MCP8968503.1"/>
    </source>
</evidence>
<accession>A0AA42BSJ5</accession>
<protein>
    <submittedName>
        <fullName evidence="2">Uncharacterized protein</fullName>
    </submittedName>
</protein>
<proteinExistence type="predicted"/>
<comment type="caution">
    <text evidence="2">The sequence shown here is derived from an EMBL/GenBank/DDBJ whole genome shotgun (WGS) entry which is preliminary data.</text>
</comment>
<gene>
    <name evidence="2" type="ORF">NK662_08090</name>
</gene>
<keyword evidence="1" id="KW-0472">Membrane</keyword>
<keyword evidence="3" id="KW-1185">Reference proteome</keyword>
<organism evidence="2 3">
    <name type="scientific">Ectobacillus ponti</name>
    <dbReference type="NCBI Taxonomy" id="2961894"/>
    <lineage>
        <taxon>Bacteria</taxon>
        <taxon>Bacillati</taxon>
        <taxon>Bacillota</taxon>
        <taxon>Bacilli</taxon>
        <taxon>Bacillales</taxon>
        <taxon>Bacillaceae</taxon>
        <taxon>Ectobacillus</taxon>
    </lineage>
</organism>
<keyword evidence="1" id="KW-0812">Transmembrane</keyword>
<dbReference type="InterPro" id="IPR052534">
    <property type="entry name" value="Extracell_DNA_Util/SecSys_Comp"/>
</dbReference>
<sequence length="193" mass="21714">MAIRINLLPKRERRFSSWTTVLLLVLLPFVAAAVWGYWQWHVLQQETEELQKQVLAAKVAAEQQSAANQAASSVDAQLRQAVQTVGDARVKTVPMLKKLTSFLPERGVFQSFSYQEPGTFIIEVRFDEKRDAAYFYSRLAEQEWIQSLNLSSLRAVDVQAAAAALAGLPRYVAHYEATIDMAKAKLLEQEEGA</sequence>
<dbReference type="Proteomes" id="UP001156102">
    <property type="component" value="Unassembled WGS sequence"/>
</dbReference>
<keyword evidence="1" id="KW-1133">Transmembrane helix</keyword>